<dbReference type="SUPFAM" id="SSF46689">
    <property type="entry name" value="Homeodomain-like"/>
    <property type="match status" value="1"/>
</dbReference>
<dbReference type="InterPro" id="IPR050109">
    <property type="entry name" value="HTH-type_TetR-like_transc_reg"/>
</dbReference>
<keyword evidence="2 4" id="KW-0238">DNA-binding</keyword>
<protein>
    <recommendedName>
        <fullName evidence="5">HTH tetR-type domain-containing protein</fullName>
    </recommendedName>
</protein>
<evidence type="ECO:0000313" key="7">
    <source>
        <dbReference type="Proteomes" id="UP001500503"/>
    </source>
</evidence>
<sequence length="334" mass="36723">MDDKLGQRAGYHHGSLPAALVAAALDLLDERGPDKVSVREVARRAGVSPGAPFRHFNDRQALLTAVADRILADFEEWQLAALADAQCGAMRAYGLGFVRYAIRHPHRFELIKSRVFGAEHPDELRSRLERMERTLSDIIVAGQQAGELPEGDPHVMGLAGQAIVYGLSQMIIDGYLPRDHADELAERVLDAFGPKPPSSSQIDACWLDGATVPAVGARFRGYNRNGPRRWATTCSITDAEPGRRFGYEVTAPFNLPFSRWQYDIEPTADGCVVTETNWLRAPSWFIPFGIAITGVANRTGANDATIATTLRRLKAYLEKRPSLRTEGRLTDAGS</sequence>
<accession>A0ABP8P6K8</accession>
<keyword evidence="1" id="KW-0805">Transcription regulation</keyword>
<dbReference type="CDD" id="cd07812">
    <property type="entry name" value="SRPBCC"/>
    <property type="match status" value="1"/>
</dbReference>
<feature type="DNA-binding region" description="H-T-H motif" evidence="4">
    <location>
        <begin position="37"/>
        <end position="56"/>
    </location>
</feature>
<dbReference type="InterPro" id="IPR036271">
    <property type="entry name" value="Tet_transcr_reg_TetR-rel_C_sf"/>
</dbReference>
<comment type="caution">
    <text evidence="6">The sequence shown here is derived from an EMBL/GenBank/DDBJ whole genome shotgun (WGS) entry which is preliminary data.</text>
</comment>
<dbReference type="Gene3D" id="1.10.357.10">
    <property type="entry name" value="Tetracycline Repressor, domain 2"/>
    <property type="match status" value="1"/>
</dbReference>
<keyword evidence="7" id="KW-1185">Reference proteome</keyword>
<proteinExistence type="predicted"/>
<dbReference type="InterPro" id="IPR023393">
    <property type="entry name" value="START-like_dom_sf"/>
</dbReference>
<organism evidence="6 7">
    <name type="scientific">Actinoallomurus oryzae</name>
    <dbReference type="NCBI Taxonomy" id="502180"/>
    <lineage>
        <taxon>Bacteria</taxon>
        <taxon>Bacillati</taxon>
        <taxon>Actinomycetota</taxon>
        <taxon>Actinomycetes</taxon>
        <taxon>Streptosporangiales</taxon>
        <taxon>Thermomonosporaceae</taxon>
        <taxon>Actinoallomurus</taxon>
    </lineage>
</organism>
<feature type="domain" description="HTH tetR-type" evidence="5">
    <location>
        <begin position="14"/>
        <end position="74"/>
    </location>
</feature>
<dbReference type="PRINTS" id="PR00455">
    <property type="entry name" value="HTHTETR"/>
</dbReference>
<dbReference type="RefSeq" id="WP_345456429.1">
    <property type="nucleotide sequence ID" value="NZ_BAABHF010000009.1"/>
</dbReference>
<dbReference type="PANTHER" id="PTHR30055">
    <property type="entry name" value="HTH-TYPE TRANSCRIPTIONAL REGULATOR RUTR"/>
    <property type="match status" value="1"/>
</dbReference>
<dbReference type="InterPro" id="IPR001647">
    <property type="entry name" value="HTH_TetR"/>
</dbReference>
<dbReference type="PROSITE" id="PS50977">
    <property type="entry name" value="HTH_TETR_2"/>
    <property type="match status" value="1"/>
</dbReference>
<dbReference type="InterPro" id="IPR025996">
    <property type="entry name" value="MT1864/Rv1816-like_C"/>
</dbReference>
<dbReference type="Gene3D" id="3.30.530.20">
    <property type="match status" value="1"/>
</dbReference>
<evidence type="ECO:0000256" key="3">
    <source>
        <dbReference type="ARBA" id="ARBA00023163"/>
    </source>
</evidence>
<evidence type="ECO:0000256" key="2">
    <source>
        <dbReference type="ARBA" id="ARBA00023125"/>
    </source>
</evidence>
<dbReference type="Pfam" id="PF13305">
    <property type="entry name" value="TetR_C_33"/>
    <property type="match status" value="1"/>
</dbReference>
<dbReference type="InterPro" id="IPR019587">
    <property type="entry name" value="Polyketide_cyclase/dehydratase"/>
</dbReference>
<keyword evidence="3" id="KW-0804">Transcription</keyword>
<dbReference type="PANTHER" id="PTHR30055:SF234">
    <property type="entry name" value="HTH-TYPE TRANSCRIPTIONAL REGULATOR BETI"/>
    <property type="match status" value="1"/>
</dbReference>
<dbReference type="InterPro" id="IPR009057">
    <property type="entry name" value="Homeodomain-like_sf"/>
</dbReference>
<dbReference type="Proteomes" id="UP001500503">
    <property type="component" value="Unassembled WGS sequence"/>
</dbReference>
<name>A0ABP8P6K8_9ACTN</name>
<reference evidence="7" key="1">
    <citation type="journal article" date="2019" name="Int. J. Syst. Evol. Microbiol.">
        <title>The Global Catalogue of Microorganisms (GCM) 10K type strain sequencing project: providing services to taxonomists for standard genome sequencing and annotation.</title>
        <authorList>
            <consortium name="The Broad Institute Genomics Platform"/>
            <consortium name="The Broad Institute Genome Sequencing Center for Infectious Disease"/>
            <person name="Wu L."/>
            <person name="Ma J."/>
        </authorList>
    </citation>
    <scope>NUCLEOTIDE SEQUENCE [LARGE SCALE GENOMIC DNA]</scope>
    <source>
        <strain evidence="7">JCM 17933</strain>
    </source>
</reference>
<evidence type="ECO:0000313" key="6">
    <source>
        <dbReference type="EMBL" id="GAA4482846.1"/>
    </source>
</evidence>
<dbReference type="Pfam" id="PF10604">
    <property type="entry name" value="Polyketide_cyc2"/>
    <property type="match status" value="1"/>
</dbReference>
<dbReference type="SUPFAM" id="SSF55961">
    <property type="entry name" value="Bet v1-like"/>
    <property type="match status" value="1"/>
</dbReference>
<dbReference type="SUPFAM" id="SSF48498">
    <property type="entry name" value="Tetracyclin repressor-like, C-terminal domain"/>
    <property type="match status" value="1"/>
</dbReference>
<evidence type="ECO:0000259" key="5">
    <source>
        <dbReference type="PROSITE" id="PS50977"/>
    </source>
</evidence>
<dbReference type="EMBL" id="BAABHF010000009">
    <property type="protein sequence ID" value="GAA4482846.1"/>
    <property type="molecule type" value="Genomic_DNA"/>
</dbReference>
<evidence type="ECO:0000256" key="4">
    <source>
        <dbReference type="PROSITE-ProRule" id="PRU00335"/>
    </source>
</evidence>
<gene>
    <name evidence="6" type="ORF">GCM10023191_003520</name>
</gene>
<dbReference type="Pfam" id="PF00440">
    <property type="entry name" value="TetR_N"/>
    <property type="match status" value="1"/>
</dbReference>
<evidence type="ECO:0000256" key="1">
    <source>
        <dbReference type="ARBA" id="ARBA00023015"/>
    </source>
</evidence>